<dbReference type="OrthoDB" id="9784298at2"/>
<name>A0A347WNE6_9LACT</name>
<keyword evidence="1" id="KW-0472">Membrane</keyword>
<sequence length="229" mass="25328">MYLYWDSTYILVIIGTILVGLAQSYVQATFNRYSEWATERGYTGRQVAMEILNRQGIGQVAVEPIKGQLTDHYDPMNKVLRLSEVTYDETSISAVAVAAHECGHAIQDAEGYSFLRLRSAIAPVAQFGSSIAVPLIIFGLILGWTGMTQVGVIAFALVLLFQIVTLPVEFDASRRALVILEEQGMFTAEELPAARKVLRSAAFTYVASTLSTSLQLLRFIILSNNRNRD</sequence>
<feature type="transmembrane region" description="Helical" evidence="1">
    <location>
        <begin position="6"/>
        <end position="26"/>
    </location>
</feature>
<dbReference type="EMBL" id="CP023434">
    <property type="protein sequence ID" value="AXY26603.1"/>
    <property type="molecule type" value="Genomic_DNA"/>
</dbReference>
<feature type="transmembrane region" description="Helical" evidence="1">
    <location>
        <begin position="150"/>
        <end position="168"/>
    </location>
</feature>
<dbReference type="KEGG" id="abae:CL176_11660"/>
<organism evidence="2 3">
    <name type="scientific">Suicoccus acidiformans</name>
    <dbReference type="NCBI Taxonomy" id="2036206"/>
    <lineage>
        <taxon>Bacteria</taxon>
        <taxon>Bacillati</taxon>
        <taxon>Bacillota</taxon>
        <taxon>Bacilli</taxon>
        <taxon>Lactobacillales</taxon>
        <taxon>Aerococcaceae</taxon>
        <taxon>Suicoccus</taxon>
    </lineage>
</organism>
<dbReference type="RefSeq" id="WP_118991459.1">
    <property type="nucleotide sequence ID" value="NZ_CP023434.1"/>
</dbReference>
<dbReference type="AlphaFoldDB" id="A0A347WNE6"/>
<reference evidence="2 3" key="1">
    <citation type="submission" date="2017-09" db="EMBL/GenBank/DDBJ databases">
        <title>Complete genome sequence of Oxytococcus suis strain ZY16052.</title>
        <authorList>
            <person name="Li F."/>
        </authorList>
    </citation>
    <scope>NUCLEOTIDE SEQUENCE [LARGE SCALE GENOMIC DNA]</scope>
    <source>
        <strain evidence="2 3">ZY16052</strain>
    </source>
</reference>
<gene>
    <name evidence="2" type="ORF">CL176_11660</name>
</gene>
<feature type="transmembrane region" description="Helical" evidence="1">
    <location>
        <begin position="124"/>
        <end position="144"/>
    </location>
</feature>
<evidence type="ECO:0000256" key="1">
    <source>
        <dbReference type="SAM" id="Phobius"/>
    </source>
</evidence>
<keyword evidence="1" id="KW-0812">Transmembrane</keyword>
<protein>
    <submittedName>
        <fullName evidence="2">Peptidase</fullName>
    </submittedName>
</protein>
<feature type="transmembrane region" description="Helical" evidence="1">
    <location>
        <begin position="202"/>
        <end position="221"/>
    </location>
</feature>
<evidence type="ECO:0000313" key="2">
    <source>
        <dbReference type="EMBL" id="AXY26603.1"/>
    </source>
</evidence>
<dbReference type="Proteomes" id="UP000263232">
    <property type="component" value="Chromosome"/>
</dbReference>
<dbReference type="PANTHER" id="PTHR36434:SF1">
    <property type="entry name" value="MEMBRANE PROTEASE YUGP-RELATED"/>
    <property type="match status" value="1"/>
</dbReference>
<dbReference type="PANTHER" id="PTHR36434">
    <property type="entry name" value="MEMBRANE PROTEASE YUGP-RELATED"/>
    <property type="match status" value="1"/>
</dbReference>
<dbReference type="Pfam" id="PF04298">
    <property type="entry name" value="Zn_peptidase_2"/>
    <property type="match status" value="1"/>
</dbReference>
<proteinExistence type="predicted"/>
<dbReference type="InterPro" id="IPR007395">
    <property type="entry name" value="Zn_peptidase_2"/>
</dbReference>
<keyword evidence="1" id="KW-1133">Transmembrane helix</keyword>
<evidence type="ECO:0000313" key="3">
    <source>
        <dbReference type="Proteomes" id="UP000263232"/>
    </source>
</evidence>
<accession>A0A347WNE6</accession>
<keyword evidence="3" id="KW-1185">Reference proteome</keyword>